<name>L2F9L9_9GAMM</name>
<feature type="domain" description="Peptidase M20 dimerisation" evidence="4">
    <location>
        <begin position="181"/>
        <end position="306"/>
    </location>
</feature>
<dbReference type="GO" id="GO:0046872">
    <property type="term" value="F:metal ion binding"/>
    <property type="evidence" value="ECO:0007669"/>
    <property type="project" value="UniProtKB-KW"/>
</dbReference>
<reference evidence="5 6" key="1">
    <citation type="journal article" date="2013" name="Genome Announc.">
        <title>Genome Sequence of Moraxella macacae 0408225, a Novel Bacterial Species Isolated from a Cynomolgus Macaque with Epistaxis.</title>
        <authorList>
            <person name="Ladner J.T."/>
            <person name="Whitehouse C.A."/>
            <person name="Koroleva G.I."/>
            <person name="Palacios G.F."/>
        </authorList>
    </citation>
    <scope>NUCLEOTIDE SEQUENCE [LARGE SCALE GENOMIC DNA]</scope>
    <source>
        <strain evidence="5 6">0408225</strain>
    </source>
</reference>
<protein>
    <submittedName>
        <fullName evidence="5">Acetylornithine deacetylase</fullName>
        <ecNumber evidence="5">3.5.1.16</ecNumber>
    </submittedName>
</protein>
<organism evidence="5 6">
    <name type="scientific">Moraxella macacae 0408225</name>
    <dbReference type="NCBI Taxonomy" id="1230338"/>
    <lineage>
        <taxon>Bacteria</taxon>
        <taxon>Pseudomonadati</taxon>
        <taxon>Pseudomonadota</taxon>
        <taxon>Gammaproteobacteria</taxon>
        <taxon>Moraxellales</taxon>
        <taxon>Moraxellaceae</taxon>
        <taxon>Moraxella</taxon>
    </lineage>
</organism>
<evidence type="ECO:0000256" key="3">
    <source>
        <dbReference type="ARBA" id="ARBA00023285"/>
    </source>
</evidence>
<evidence type="ECO:0000256" key="1">
    <source>
        <dbReference type="ARBA" id="ARBA00022723"/>
    </source>
</evidence>
<dbReference type="EMBL" id="ANIN01000001">
    <property type="protein sequence ID" value="ELA09769.1"/>
    <property type="molecule type" value="Genomic_DNA"/>
</dbReference>
<dbReference type="GO" id="GO:0008777">
    <property type="term" value="F:acetylornithine deacetylase activity"/>
    <property type="evidence" value="ECO:0007669"/>
    <property type="project" value="UniProtKB-EC"/>
</dbReference>
<dbReference type="CDD" id="cd03894">
    <property type="entry name" value="M20_ArgE"/>
    <property type="match status" value="1"/>
</dbReference>
<dbReference type="AlphaFoldDB" id="L2F9L9"/>
<dbReference type="NCBIfam" id="TIGR01892">
    <property type="entry name" value="AcOrn-deacetyl"/>
    <property type="match status" value="1"/>
</dbReference>
<proteinExistence type="predicted"/>
<comment type="caution">
    <text evidence="5">The sequence shown here is derived from an EMBL/GenBank/DDBJ whole genome shotgun (WGS) entry which is preliminary data.</text>
</comment>
<keyword evidence="6" id="KW-1185">Reference proteome</keyword>
<dbReference type="PATRIC" id="fig|1230338.3.peg.1129"/>
<accession>L2F9L9</accession>
<dbReference type="Gene3D" id="3.30.70.360">
    <property type="match status" value="1"/>
</dbReference>
<dbReference type="SUPFAM" id="SSF55031">
    <property type="entry name" value="Bacterial exopeptidase dimerisation domain"/>
    <property type="match status" value="1"/>
</dbReference>
<dbReference type="Proteomes" id="UP000023795">
    <property type="component" value="Unassembled WGS sequence"/>
</dbReference>
<dbReference type="InterPro" id="IPR010169">
    <property type="entry name" value="AcOrn-deacetyl"/>
</dbReference>
<dbReference type="PANTHER" id="PTHR43808:SF31">
    <property type="entry name" value="N-ACETYL-L-CITRULLINE DEACETYLASE"/>
    <property type="match status" value="1"/>
</dbReference>
<dbReference type="EC" id="3.5.1.16" evidence="5"/>
<dbReference type="GO" id="GO:0006526">
    <property type="term" value="P:L-arginine biosynthetic process"/>
    <property type="evidence" value="ECO:0007669"/>
    <property type="project" value="InterPro"/>
</dbReference>
<evidence type="ECO:0000256" key="2">
    <source>
        <dbReference type="ARBA" id="ARBA00022801"/>
    </source>
</evidence>
<evidence type="ECO:0000313" key="6">
    <source>
        <dbReference type="Proteomes" id="UP000023795"/>
    </source>
</evidence>
<dbReference type="Pfam" id="PF01546">
    <property type="entry name" value="Peptidase_M20"/>
    <property type="match status" value="1"/>
</dbReference>
<keyword evidence="3" id="KW-0170">Cobalt</keyword>
<dbReference type="InterPro" id="IPR011650">
    <property type="entry name" value="Peptidase_M20_dimer"/>
</dbReference>
<dbReference type="InterPro" id="IPR050072">
    <property type="entry name" value="Peptidase_M20A"/>
</dbReference>
<dbReference type="STRING" id="1230338.MOMA_05185"/>
<evidence type="ECO:0000259" key="4">
    <source>
        <dbReference type="Pfam" id="PF07687"/>
    </source>
</evidence>
<keyword evidence="2 5" id="KW-0378">Hydrolase</keyword>
<dbReference type="PANTHER" id="PTHR43808">
    <property type="entry name" value="ACETYLORNITHINE DEACETYLASE"/>
    <property type="match status" value="1"/>
</dbReference>
<gene>
    <name evidence="5" type="ORF">MOMA_05185</name>
</gene>
<dbReference type="SUPFAM" id="SSF53187">
    <property type="entry name" value="Zn-dependent exopeptidases"/>
    <property type="match status" value="1"/>
</dbReference>
<dbReference type="RefSeq" id="WP_009767587.1">
    <property type="nucleotide sequence ID" value="NZ_ANIN01000001.1"/>
</dbReference>
<dbReference type="eggNOG" id="COG0624">
    <property type="taxonomic scope" value="Bacteria"/>
</dbReference>
<dbReference type="NCBIfam" id="NF005710">
    <property type="entry name" value="PRK07522.1"/>
    <property type="match status" value="1"/>
</dbReference>
<dbReference type="Pfam" id="PF07687">
    <property type="entry name" value="M20_dimer"/>
    <property type="match status" value="1"/>
</dbReference>
<sequence length="413" mass="45856">MIYPITTLQWLAKLISFDTTSRHSNLALIDYINQFCQSLNLTPRLSFNLAKNKANLFVSIPANDNNVKTGGFVFSGHTDVVPVDGQAWDSDPFVAVVKEGKVYGRGACDMKGFIACCLAILPNIVKLSVEKKLTKPIHLALSFDEEIGCLGMPFLLTDLQNQGIMPDYCIVGEPTMMKMVTAHKGIQTFRCRVQGKAAHSSLTEQGVNAISYASQVIGFIDDLAEKLKQQELKQQESKQQESKPRDLVQGFDVPFSTLSVGMIKGGIATNIIPDFCEFSFDFRNLPHVLPTPIIESIRDFVKTLSEQMQNKNPNCYIELIQDCQVPAMNDKESLALQRLIENLVDDKRRHKVAYATEGGQFTNFGVPTLICGCGDIAQAHKANEFVSIEQLNKCEQFLINLVTMTAVTNNYGN</sequence>
<dbReference type="InterPro" id="IPR002933">
    <property type="entry name" value="Peptidase_M20"/>
</dbReference>
<dbReference type="InterPro" id="IPR036264">
    <property type="entry name" value="Bact_exopeptidase_dim_dom"/>
</dbReference>
<evidence type="ECO:0000313" key="5">
    <source>
        <dbReference type="EMBL" id="ELA09769.1"/>
    </source>
</evidence>
<dbReference type="OrthoDB" id="3665926at2"/>
<keyword evidence="1" id="KW-0479">Metal-binding</keyword>
<dbReference type="Gene3D" id="3.40.630.10">
    <property type="entry name" value="Zn peptidases"/>
    <property type="match status" value="1"/>
</dbReference>